<protein>
    <recommendedName>
        <fullName evidence="3">F-box domain-containing protein</fullName>
    </recommendedName>
</protein>
<dbReference type="STRING" id="914234.M2QP01"/>
<evidence type="ECO:0000313" key="1">
    <source>
        <dbReference type="EMBL" id="EMD33880.1"/>
    </source>
</evidence>
<dbReference type="Proteomes" id="UP000016930">
    <property type="component" value="Unassembled WGS sequence"/>
</dbReference>
<accession>M2QP01</accession>
<name>M2QP01_CERS8</name>
<reference evidence="1 2" key="1">
    <citation type="journal article" date="2012" name="Proc. Natl. Acad. Sci. U.S.A.">
        <title>Comparative genomics of Ceriporiopsis subvermispora and Phanerochaete chrysosporium provide insight into selective ligninolysis.</title>
        <authorList>
            <person name="Fernandez-Fueyo E."/>
            <person name="Ruiz-Duenas F.J."/>
            <person name="Ferreira P."/>
            <person name="Floudas D."/>
            <person name="Hibbett D.S."/>
            <person name="Canessa P."/>
            <person name="Larrondo L.F."/>
            <person name="James T.Y."/>
            <person name="Seelenfreund D."/>
            <person name="Lobos S."/>
            <person name="Polanco R."/>
            <person name="Tello M."/>
            <person name="Honda Y."/>
            <person name="Watanabe T."/>
            <person name="Watanabe T."/>
            <person name="Ryu J.S."/>
            <person name="Kubicek C.P."/>
            <person name="Schmoll M."/>
            <person name="Gaskell J."/>
            <person name="Hammel K.E."/>
            <person name="St John F.J."/>
            <person name="Vanden Wymelenberg A."/>
            <person name="Sabat G."/>
            <person name="Splinter BonDurant S."/>
            <person name="Syed K."/>
            <person name="Yadav J.S."/>
            <person name="Doddapaneni H."/>
            <person name="Subramanian V."/>
            <person name="Lavin J.L."/>
            <person name="Oguiza J.A."/>
            <person name="Perez G."/>
            <person name="Pisabarro A.G."/>
            <person name="Ramirez L."/>
            <person name="Santoyo F."/>
            <person name="Master E."/>
            <person name="Coutinho P.M."/>
            <person name="Henrissat B."/>
            <person name="Lombard V."/>
            <person name="Magnuson J.K."/>
            <person name="Kuees U."/>
            <person name="Hori C."/>
            <person name="Igarashi K."/>
            <person name="Samejima M."/>
            <person name="Held B.W."/>
            <person name="Barry K.W."/>
            <person name="LaButti K.M."/>
            <person name="Lapidus A."/>
            <person name="Lindquist E.A."/>
            <person name="Lucas S.M."/>
            <person name="Riley R."/>
            <person name="Salamov A.A."/>
            <person name="Hoffmeister D."/>
            <person name="Schwenk D."/>
            <person name="Hadar Y."/>
            <person name="Yarden O."/>
            <person name="de Vries R.P."/>
            <person name="Wiebenga A."/>
            <person name="Stenlid J."/>
            <person name="Eastwood D."/>
            <person name="Grigoriev I.V."/>
            <person name="Berka R.M."/>
            <person name="Blanchette R.A."/>
            <person name="Kersten P."/>
            <person name="Martinez A.T."/>
            <person name="Vicuna R."/>
            <person name="Cullen D."/>
        </authorList>
    </citation>
    <scope>NUCLEOTIDE SEQUENCE [LARGE SCALE GENOMIC DNA]</scope>
    <source>
        <strain evidence="1 2">B</strain>
    </source>
</reference>
<evidence type="ECO:0000313" key="2">
    <source>
        <dbReference type="Proteomes" id="UP000016930"/>
    </source>
</evidence>
<keyword evidence="2" id="KW-1185">Reference proteome</keyword>
<evidence type="ECO:0008006" key="3">
    <source>
        <dbReference type="Google" id="ProtNLM"/>
    </source>
</evidence>
<dbReference type="EMBL" id="KB445804">
    <property type="protein sequence ID" value="EMD33880.1"/>
    <property type="molecule type" value="Genomic_DNA"/>
</dbReference>
<organism evidence="1 2">
    <name type="scientific">Ceriporiopsis subvermispora (strain B)</name>
    <name type="common">White-rot fungus</name>
    <name type="synonym">Gelatoporia subvermispora</name>
    <dbReference type="NCBI Taxonomy" id="914234"/>
    <lineage>
        <taxon>Eukaryota</taxon>
        <taxon>Fungi</taxon>
        <taxon>Dikarya</taxon>
        <taxon>Basidiomycota</taxon>
        <taxon>Agaricomycotina</taxon>
        <taxon>Agaricomycetes</taxon>
        <taxon>Polyporales</taxon>
        <taxon>Gelatoporiaceae</taxon>
        <taxon>Gelatoporia</taxon>
    </lineage>
</organism>
<sequence length="546" mass="61894">MALNFDCLLQVMHHLPSKKDVLSLLLTCHTLYTHGRDFYTYMNVHIDDSNIHNQRPELMVNYPSRLAWIRHLELSIRDDPAETTALAREVLKHAARECNLHTIELPSFEAFGSKGVLAEDCAQLSSLRYLTLSKATPWDIDALHKLRSPMFHLSLQPIRADKAVVCGERPPYAAKTIAVDLDLTWCSSTLERLFLQEGFVTLVDFDFPAMPLPALRVFSIINTTRLFFASYFRHIPAIEIVRYIIHPQLRPQEGCDKASLMEISDEAVAMHTEDDCCKALKSVVTNRYSLPFIGLKHKPKYLSVDLSEKSDTEKDYMEWFLHFLTPVCPDYLCLELQFKTETSVIDWIQQVREVTERCAPLEYLFLEVFLSKITGTQEHSIDIICALASLFPEIKGISIQVYWVGTPLLDVGTTSTPEASPVPGPLAEQWAEESGREQFANLLHEHVPALLEVNFKMAGRELGYVGFGTDEDDDDCRDEKGAEQSQAAALRVLILENFIRELEAYILDNGFCVGDEYASTVQRYRRRLELNLGNALAGVGDIGQFA</sequence>
<dbReference type="HOGENOM" id="CLU_498739_0_0_1"/>
<proteinExistence type="predicted"/>
<gene>
    <name evidence="1" type="ORF">CERSUDRAFT_97814</name>
</gene>
<dbReference type="AlphaFoldDB" id="M2QP01"/>